<dbReference type="InterPro" id="IPR005878">
    <property type="entry name" value="Ribosom_uL1_bac-type"/>
</dbReference>
<dbReference type="InterPro" id="IPR016095">
    <property type="entry name" value="Ribosomal_uL1_3-a/b-sand"/>
</dbReference>
<name>A0A523XRL3_UNCT6</name>
<dbReference type="Proteomes" id="UP000315534">
    <property type="component" value="Unassembled WGS sequence"/>
</dbReference>
<protein>
    <recommendedName>
        <fullName evidence="8 9">Large ribosomal subunit protein uL1</fullName>
    </recommendedName>
</protein>
<dbReference type="Gene3D" id="3.30.190.20">
    <property type="match status" value="1"/>
</dbReference>
<dbReference type="GO" id="GO:0006412">
    <property type="term" value="P:translation"/>
    <property type="evidence" value="ECO:0007669"/>
    <property type="project" value="UniProtKB-UniRule"/>
</dbReference>
<dbReference type="FunFam" id="3.40.50.790:FF:000001">
    <property type="entry name" value="50S ribosomal protein L1"/>
    <property type="match status" value="1"/>
</dbReference>
<evidence type="ECO:0000256" key="7">
    <source>
        <dbReference type="ARBA" id="ARBA00023274"/>
    </source>
</evidence>
<evidence type="ECO:0000256" key="8">
    <source>
        <dbReference type="ARBA" id="ARBA00035241"/>
    </source>
</evidence>
<dbReference type="EMBL" id="SOIP01000231">
    <property type="protein sequence ID" value="TET81519.1"/>
    <property type="molecule type" value="Genomic_DNA"/>
</dbReference>
<dbReference type="SUPFAM" id="SSF56808">
    <property type="entry name" value="Ribosomal protein L1"/>
    <property type="match status" value="1"/>
</dbReference>
<dbReference type="Gene3D" id="3.40.50.790">
    <property type="match status" value="1"/>
</dbReference>
<sequence>MKPSKRYKELAGKVDSSRFYALRDAVALVKETSKAKFDETIEMNVQLGVDPKRSDQMVRGTVELPHGRGKKVRILVLTKGEKEKEAQEAGADYVGSDEYMEKIKSGWFDFDAVVATPDIMSSVAKLGKILGPRGLMPNPKVGSVTFEVGKAVRAIQKGKVEFRLDKSANLHVPIGKASFDAEKLYENGLEFLKEAIRLRPATTKGTYIRSISICSTMGPGIHVDLKDVQLAASR</sequence>
<evidence type="ECO:0000256" key="3">
    <source>
        <dbReference type="ARBA" id="ARBA00022730"/>
    </source>
</evidence>
<keyword evidence="3 9" id="KW-0699">rRNA-binding</keyword>
<keyword evidence="7 9" id="KW-0687">Ribonucleoprotein</keyword>
<evidence type="ECO:0000256" key="5">
    <source>
        <dbReference type="ARBA" id="ARBA00022884"/>
    </source>
</evidence>
<dbReference type="GO" id="GO:0003735">
    <property type="term" value="F:structural constituent of ribosome"/>
    <property type="evidence" value="ECO:0007669"/>
    <property type="project" value="InterPro"/>
</dbReference>
<proteinExistence type="inferred from homology"/>
<organism evidence="11 12">
    <name type="scientific">candidate division TA06 bacterium</name>
    <dbReference type="NCBI Taxonomy" id="2250710"/>
    <lineage>
        <taxon>Bacteria</taxon>
        <taxon>Bacteria division TA06</taxon>
    </lineage>
</organism>
<keyword evidence="2 9" id="KW-0678">Repressor</keyword>
<evidence type="ECO:0000256" key="10">
    <source>
        <dbReference type="RuleBase" id="RU000659"/>
    </source>
</evidence>
<keyword evidence="4 9" id="KW-0810">Translation regulation</keyword>
<dbReference type="GO" id="GO:0000049">
    <property type="term" value="F:tRNA binding"/>
    <property type="evidence" value="ECO:0007669"/>
    <property type="project" value="UniProtKB-KW"/>
</dbReference>
<dbReference type="NCBIfam" id="TIGR01169">
    <property type="entry name" value="rplA_bact"/>
    <property type="match status" value="1"/>
</dbReference>
<dbReference type="HAMAP" id="MF_01318_B">
    <property type="entry name" value="Ribosomal_uL1_B"/>
    <property type="match status" value="1"/>
</dbReference>
<dbReference type="PANTHER" id="PTHR36427:SF3">
    <property type="entry name" value="LARGE RIBOSOMAL SUBUNIT PROTEIN UL1M"/>
    <property type="match status" value="1"/>
</dbReference>
<comment type="function">
    <text evidence="9">Protein L1 is also a translational repressor protein, it controls the translation of the L11 operon by binding to its mRNA.</text>
</comment>
<dbReference type="GO" id="GO:0015934">
    <property type="term" value="C:large ribosomal subunit"/>
    <property type="evidence" value="ECO:0007669"/>
    <property type="project" value="InterPro"/>
</dbReference>
<dbReference type="PANTHER" id="PTHR36427">
    <property type="entry name" value="54S RIBOSOMAL PROTEIN L1, MITOCHONDRIAL"/>
    <property type="match status" value="1"/>
</dbReference>
<dbReference type="InterPro" id="IPR023674">
    <property type="entry name" value="Ribosomal_uL1-like"/>
</dbReference>
<dbReference type="InterPro" id="IPR002143">
    <property type="entry name" value="Ribosomal_uL1"/>
</dbReference>
<evidence type="ECO:0000313" key="11">
    <source>
        <dbReference type="EMBL" id="TET81519.1"/>
    </source>
</evidence>
<keyword evidence="9" id="KW-0820">tRNA-binding</keyword>
<evidence type="ECO:0000256" key="1">
    <source>
        <dbReference type="ARBA" id="ARBA00010531"/>
    </source>
</evidence>
<evidence type="ECO:0000256" key="9">
    <source>
        <dbReference type="HAMAP-Rule" id="MF_01318"/>
    </source>
</evidence>
<dbReference type="GO" id="GO:0019843">
    <property type="term" value="F:rRNA binding"/>
    <property type="evidence" value="ECO:0007669"/>
    <property type="project" value="UniProtKB-UniRule"/>
</dbReference>
<reference evidence="11 12" key="1">
    <citation type="submission" date="2019-03" db="EMBL/GenBank/DDBJ databases">
        <title>Metabolic potential of uncultured bacteria and archaea associated with petroleum seepage in deep-sea sediments.</title>
        <authorList>
            <person name="Dong X."/>
            <person name="Hubert C."/>
        </authorList>
    </citation>
    <scope>NUCLEOTIDE SEQUENCE [LARGE SCALE GENOMIC DNA]</scope>
    <source>
        <strain evidence="11">E29_bin36</strain>
    </source>
</reference>
<dbReference type="AlphaFoldDB" id="A0A523XRL3"/>
<gene>
    <name evidence="9" type="primary">rplA</name>
    <name evidence="11" type="ORF">E3J38_03740</name>
</gene>
<dbReference type="PROSITE" id="PS01199">
    <property type="entry name" value="RIBOSOMAL_L1"/>
    <property type="match status" value="1"/>
</dbReference>
<dbReference type="InterPro" id="IPR028364">
    <property type="entry name" value="Ribosomal_uL1/biogenesis"/>
</dbReference>
<comment type="function">
    <text evidence="9">Binds directly to 23S rRNA. The L1 stalk is quite mobile in the ribosome, and is involved in E site tRNA release.</text>
</comment>
<dbReference type="Pfam" id="PF00687">
    <property type="entry name" value="Ribosomal_L1"/>
    <property type="match status" value="1"/>
</dbReference>
<dbReference type="PIRSF" id="PIRSF002155">
    <property type="entry name" value="Ribosomal_L1"/>
    <property type="match status" value="1"/>
</dbReference>
<evidence type="ECO:0000256" key="6">
    <source>
        <dbReference type="ARBA" id="ARBA00022980"/>
    </source>
</evidence>
<evidence type="ECO:0000256" key="4">
    <source>
        <dbReference type="ARBA" id="ARBA00022845"/>
    </source>
</evidence>
<comment type="subunit">
    <text evidence="9">Part of the 50S ribosomal subunit.</text>
</comment>
<comment type="similarity">
    <text evidence="1 9 10">Belongs to the universal ribosomal protein uL1 family.</text>
</comment>
<accession>A0A523XRL3</accession>
<dbReference type="CDD" id="cd00403">
    <property type="entry name" value="Ribosomal_L1"/>
    <property type="match status" value="1"/>
</dbReference>
<dbReference type="InterPro" id="IPR023673">
    <property type="entry name" value="Ribosomal_uL1_CS"/>
</dbReference>
<keyword evidence="5 9" id="KW-0694">RNA-binding</keyword>
<keyword evidence="6 9" id="KW-0689">Ribosomal protein</keyword>
<evidence type="ECO:0000256" key="2">
    <source>
        <dbReference type="ARBA" id="ARBA00022491"/>
    </source>
</evidence>
<comment type="caution">
    <text evidence="11">The sequence shown here is derived from an EMBL/GenBank/DDBJ whole genome shotgun (WGS) entry which is preliminary data.</text>
</comment>
<evidence type="ECO:0000313" key="12">
    <source>
        <dbReference type="Proteomes" id="UP000315534"/>
    </source>
</evidence>
<dbReference type="GO" id="GO:0006417">
    <property type="term" value="P:regulation of translation"/>
    <property type="evidence" value="ECO:0007669"/>
    <property type="project" value="UniProtKB-KW"/>
</dbReference>